<dbReference type="GeneID" id="90160569"/>
<name>A0A846WJZ2_9ACTN</name>
<dbReference type="RefSeq" id="WP_006370419.1">
    <property type="nucleotide sequence ID" value="NZ_CP073075.1"/>
</dbReference>
<evidence type="ECO:0000313" key="1">
    <source>
        <dbReference type="EMBL" id="NKY02002.1"/>
    </source>
</evidence>
<organism evidence="1 2">
    <name type="scientific">Gordonia polyisoprenivorans</name>
    <dbReference type="NCBI Taxonomy" id="84595"/>
    <lineage>
        <taxon>Bacteria</taxon>
        <taxon>Bacillati</taxon>
        <taxon>Actinomycetota</taxon>
        <taxon>Actinomycetes</taxon>
        <taxon>Mycobacteriales</taxon>
        <taxon>Gordoniaceae</taxon>
        <taxon>Gordonia</taxon>
    </lineage>
</organism>
<dbReference type="InterPro" id="IPR014710">
    <property type="entry name" value="RmlC-like_jellyroll"/>
</dbReference>
<gene>
    <name evidence="1" type="ORF">HGA05_10485</name>
</gene>
<dbReference type="SUPFAM" id="SSF51182">
    <property type="entry name" value="RmlC-like cupins"/>
    <property type="match status" value="1"/>
</dbReference>
<dbReference type="AlphaFoldDB" id="A0A846WJZ2"/>
<dbReference type="OMA" id="DRHSVEA"/>
<dbReference type="Proteomes" id="UP000563898">
    <property type="component" value="Unassembled WGS sequence"/>
</dbReference>
<proteinExistence type="predicted"/>
<dbReference type="PANTHER" id="PTHR37694">
    <property type="entry name" value="SLR8022 PROTEIN"/>
    <property type="match status" value="1"/>
</dbReference>
<comment type="caution">
    <text evidence="1">The sequence shown here is derived from an EMBL/GenBank/DDBJ whole genome shotgun (WGS) entry which is preliminary data.</text>
</comment>
<accession>A0A846WJZ2</accession>
<dbReference type="CDD" id="cd02230">
    <property type="entry name" value="cupin_HP0902-like"/>
    <property type="match status" value="1"/>
</dbReference>
<dbReference type="EMBL" id="JAAXPC010000005">
    <property type="protein sequence ID" value="NKY02002.1"/>
    <property type="molecule type" value="Genomic_DNA"/>
</dbReference>
<dbReference type="Gene3D" id="2.60.120.10">
    <property type="entry name" value="Jelly Rolls"/>
    <property type="match status" value="1"/>
</dbReference>
<reference evidence="1 2" key="1">
    <citation type="submission" date="2020-04" db="EMBL/GenBank/DDBJ databases">
        <title>MicrobeNet Type strains.</title>
        <authorList>
            <person name="Nicholson A.C."/>
        </authorList>
    </citation>
    <scope>NUCLEOTIDE SEQUENCE [LARGE SCALE GENOMIC DNA]</scope>
    <source>
        <strain evidence="1 2">ATCC BAA-14</strain>
    </source>
</reference>
<evidence type="ECO:0000313" key="2">
    <source>
        <dbReference type="Proteomes" id="UP000563898"/>
    </source>
</evidence>
<sequence>MDTSHLTSLVDQLIGTAHRSRSGRAAQTLHGDSSHRLRHTVIALVAGRELAEHESPAEGSVQVLHGRVTITAGDDVWKGRRGDLVMLPDARHSLSAQQDSAILLTVITG</sequence>
<dbReference type="InterPro" id="IPR011051">
    <property type="entry name" value="RmlC_Cupin_sf"/>
</dbReference>
<protein>
    <submittedName>
        <fullName evidence="1">LuxR family transcriptional regulator</fullName>
    </submittedName>
</protein>
<dbReference type="PANTHER" id="PTHR37694:SF1">
    <property type="entry name" value="SLR8022 PROTEIN"/>
    <property type="match status" value="1"/>
</dbReference>